<dbReference type="InterPro" id="IPR023214">
    <property type="entry name" value="HAD_sf"/>
</dbReference>
<dbReference type="Pfam" id="PF00702">
    <property type="entry name" value="Hydrolase"/>
    <property type="match status" value="1"/>
</dbReference>
<gene>
    <name evidence="1" type="ORF">GCM10009744_39940</name>
</gene>
<keyword evidence="2" id="KW-1185">Reference proteome</keyword>
<dbReference type="SFLD" id="SFLDS00003">
    <property type="entry name" value="Haloacid_Dehalogenase"/>
    <property type="match status" value="1"/>
</dbReference>
<dbReference type="InterPro" id="IPR023198">
    <property type="entry name" value="PGP-like_dom2"/>
</dbReference>
<dbReference type="Gene3D" id="1.10.150.240">
    <property type="entry name" value="Putative phosphatase, domain 2"/>
    <property type="match status" value="1"/>
</dbReference>
<dbReference type="InterPro" id="IPR036412">
    <property type="entry name" value="HAD-like_sf"/>
</dbReference>
<organism evidence="1 2">
    <name type="scientific">Kribbella alba</name>
    <dbReference type="NCBI Taxonomy" id="190197"/>
    <lineage>
        <taxon>Bacteria</taxon>
        <taxon>Bacillati</taxon>
        <taxon>Actinomycetota</taxon>
        <taxon>Actinomycetes</taxon>
        <taxon>Propionibacteriales</taxon>
        <taxon>Kribbellaceae</taxon>
        <taxon>Kribbella</taxon>
    </lineage>
</organism>
<dbReference type="SFLD" id="SFLDG01129">
    <property type="entry name" value="C1.5:_HAD__Beta-PGM__Phosphata"/>
    <property type="match status" value="1"/>
</dbReference>
<evidence type="ECO:0000313" key="2">
    <source>
        <dbReference type="Proteomes" id="UP001501319"/>
    </source>
</evidence>
<dbReference type="NCBIfam" id="TIGR01509">
    <property type="entry name" value="HAD-SF-IA-v3"/>
    <property type="match status" value="1"/>
</dbReference>
<dbReference type="PANTHER" id="PTHR43611">
    <property type="entry name" value="ALPHA-D-GLUCOSE 1-PHOSPHATE PHOSPHATASE"/>
    <property type="match status" value="1"/>
</dbReference>
<sequence length="207" mass="23348">MSEPKVASVVFDIGGVLLDWSPDYLYAELIPDAAERVHFLTNIATPDWNRQQDAGRSWAEAVAELTSVHPEHAEWIEAYDKGWLKMVNGVIQGTADLLTELRDQQIPTYALTNFSEEKWGVAKEAFPILGGFVGEVVSGREQTIKPDEKIYRILLERYDLDPARTFYTDDVRHNVDGARAVGIDAELFVGADTLRRQLRERGLPLHP</sequence>
<dbReference type="EMBL" id="BAAANE010000007">
    <property type="protein sequence ID" value="GAA1645239.1"/>
    <property type="molecule type" value="Genomic_DNA"/>
</dbReference>
<dbReference type="RefSeq" id="WP_344113240.1">
    <property type="nucleotide sequence ID" value="NZ_BAAANE010000007.1"/>
</dbReference>
<protein>
    <submittedName>
        <fullName evidence="1">HAD family phosphatase</fullName>
    </submittedName>
</protein>
<dbReference type="CDD" id="cd02603">
    <property type="entry name" value="HAD_sEH-N_like"/>
    <property type="match status" value="1"/>
</dbReference>
<dbReference type="SUPFAM" id="SSF56784">
    <property type="entry name" value="HAD-like"/>
    <property type="match status" value="1"/>
</dbReference>
<comment type="caution">
    <text evidence="1">The sequence shown here is derived from an EMBL/GenBank/DDBJ whole genome shotgun (WGS) entry which is preliminary data.</text>
</comment>
<evidence type="ECO:0000313" key="1">
    <source>
        <dbReference type="EMBL" id="GAA1645239.1"/>
    </source>
</evidence>
<reference evidence="1 2" key="1">
    <citation type="journal article" date="2019" name="Int. J. Syst. Evol. Microbiol.">
        <title>The Global Catalogue of Microorganisms (GCM) 10K type strain sequencing project: providing services to taxonomists for standard genome sequencing and annotation.</title>
        <authorList>
            <consortium name="The Broad Institute Genomics Platform"/>
            <consortium name="The Broad Institute Genome Sequencing Center for Infectious Disease"/>
            <person name="Wu L."/>
            <person name="Ma J."/>
        </authorList>
    </citation>
    <scope>NUCLEOTIDE SEQUENCE [LARGE SCALE GENOMIC DNA]</scope>
    <source>
        <strain evidence="1 2">JCM 14306</strain>
    </source>
</reference>
<proteinExistence type="predicted"/>
<dbReference type="InterPro" id="IPR006439">
    <property type="entry name" value="HAD-SF_hydro_IA"/>
</dbReference>
<dbReference type="Proteomes" id="UP001501319">
    <property type="component" value="Unassembled WGS sequence"/>
</dbReference>
<name>A0ABN2FG06_9ACTN</name>
<accession>A0ABN2FG06</accession>
<dbReference type="Gene3D" id="3.40.50.1000">
    <property type="entry name" value="HAD superfamily/HAD-like"/>
    <property type="match status" value="1"/>
</dbReference>
<dbReference type="PANTHER" id="PTHR43611:SF3">
    <property type="entry name" value="FLAVIN MONONUCLEOTIDE HYDROLASE 1, CHLOROPLATIC"/>
    <property type="match status" value="1"/>
</dbReference>